<proteinExistence type="predicted"/>
<dbReference type="OrthoDB" id="7359436at2"/>
<reference evidence="1 2" key="1">
    <citation type="submission" date="2018-10" db="EMBL/GenBank/DDBJ databases">
        <title>Xanthobacter tagetidis genome sequencing and assembly.</title>
        <authorList>
            <person name="Maclea K.S."/>
            <person name="Goen A.E."/>
            <person name="Fatima S.A."/>
        </authorList>
    </citation>
    <scope>NUCLEOTIDE SEQUENCE [LARGE SCALE GENOMIC DNA]</scope>
    <source>
        <strain evidence="1 2">ATCC 700314</strain>
    </source>
</reference>
<comment type="caution">
    <text evidence="1">The sequence shown here is derived from an EMBL/GenBank/DDBJ whole genome shotgun (WGS) entry which is preliminary data.</text>
</comment>
<organism evidence="1 2">
    <name type="scientific">Xanthobacter tagetidis</name>
    <dbReference type="NCBI Taxonomy" id="60216"/>
    <lineage>
        <taxon>Bacteria</taxon>
        <taxon>Pseudomonadati</taxon>
        <taxon>Pseudomonadota</taxon>
        <taxon>Alphaproteobacteria</taxon>
        <taxon>Hyphomicrobiales</taxon>
        <taxon>Xanthobacteraceae</taxon>
        <taxon>Xanthobacter</taxon>
    </lineage>
</organism>
<gene>
    <name evidence="1" type="ORF">D9R14_03175</name>
</gene>
<evidence type="ECO:0000313" key="2">
    <source>
        <dbReference type="Proteomes" id="UP000269692"/>
    </source>
</evidence>
<dbReference type="AlphaFoldDB" id="A0A3L7AKE3"/>
<keyword evidence="2" id="KW-1185">Reference proteome</keyword>
<dbReference type="Proteomes" id="UP000269692">
    <property type="component" value="Unassembled WGS sequence"/>
</dbReference>
<dbReference type="RefSeq" id="WP_121621868.1">
    <property type="nucleotide sequence ID" value="NZ_JACIIW010000003.1"/>
</dbReference>
<evidence type="ECO:0000313" key="1">
    <source>
        <dbReference type="EMBL" id="RLP81016.1"/>
    </source>
</evidence>
<sequence length="97" mass="10505">MNTANLQIEGLLLAASRLLEAMRRKGLLTQQEIEAALKEADAAAARDAAQRNISPAQAEGVRFPIRFLLAATRLDETRAASFSEVATLIGEDRGRRG</sequence>
<protein>
    <submittedName>
        <fullName evidence="1">Uncharacterized protein</fullName>
    </submittedName>
</protein>
<accession>A0A3L7AKE3</accession>
<name>A0A3L7AKE3_9HYPH</name>
<dbReference type="EMBL" id="RCTF01000002">
    <property type="protein sequence ID" value="RLP81016.1"/>
    <property type="molecule type" value="Genomic_DNA"/>
</dbReference>